<sequence length="130" mass="14661">MMYQILLIDDNHDDLVQSERALTRELNCRVHTASTVLDAITACEAQSYDIILIDVHMPELSGPRLKALLDHLQTMASACVMYLTGIPPDHRLHQLVANNIGAVLVKPLDHARIQEMLFHHELWADGLQDC</sequence>
<dbReference type="Proteomes" id="UP000388235">
    <property type="component" value="Chromosome"/>
</dbReference>
<dbReference type="Pfam" id="PF00072">
    <property type="entry name" value="Response_reg"/>
    <property type="match status" value="1"/>
</dbReference>
<dbReference type="SUPFAM" id="SSF52172">
    <property type="entry name" value="CheY-like"/>
    <property type="match status" value="1"/>
</dbReference>
<dbReference type="CDD" id="cd00156">
    <property type="entry name" value="REC"/>
    <property type="match status" value="1"/>
</dbReference>
<accession>A0A5Q2QBP6</accession>
<reference evidence="3 4" key="1">
    <citation type="submission" date="2019-11" db="EMBL/GenBank/DDBJ databases">
        <authorList>
            <person name="Khan S.A."/>
            <person name="Jeon C.O."/>
            <person name="Chun B.H."/>
        </authorList>
    </citation>
    <scope>NUCLEOTIDE SEQUENCE [LARGE SCALE GENOMIC DNA]</scope>
    <source>
        <strain evidence="3 4">IMCC 1097</strain>
    </source>
</reference>
<evidence type="ECO:0000259" key="2">
    <source>
        <dbReference type="SMART" id="SM00448"/>
    </source>
</evidence>
<dbReference type="PANTHER" id="PTHR44591">
    <property type="entry name" value="STRESS RESPONSE REGULATOR PROTEIN 1"/>
    <property type="match status" value="1"/>
</dbReference>
<evidence type="ECO:0000313" key="4">
    <source>
        <dbReference type="Proteomes" id="UP000388235"/>
    </source>
</evidence>
<dbReference type="GO" id="GO:0000160">
    <property type="term" value="P:phosphorelay signal transduction system"/>
    <property type="evidence" value="ECO:0007669"/>
    <property type="project" value="InterPro"/>
</dbReference>
<proteinExistence type="predicted"/>
<gene>
    <name evidence="3" type="ORF">GH975_08055</name>
</gene>
<name>A0A5Q2QBP6_9GAMM</name>
<organism evidence="3 4">
    <name type="scientific">Litorivicinus lipolyticus</name>
    <dbReference type="NCBI Taxonomy" id="418701"/>
    <lineage>
        <taxon>Bacteria</taxon>
        <taxon>Pseudomonadati</taxon>
        <taxon>Pseudomonadota</taxon>
        <taxon>Gammaproteobacteria</taxon>
        <taxon>Oceanospirillales</taxon>
        <taxon>Litorivicinaceae</taxon>
        <taxon>Litorivicinus</taxon>
    </lineage>
</organism>
<feature type="domain" description="Response regulatory" evidence="2">
    <location>
        <begin position="3"/>
        <end position="117"/>
    </location>
</feature>
<dbReference type="RefSeq" id="WP_153714028.1">
    <property type="nucleotide sequence ID" value="NZ_CP045871.1"/>
</dbReference>
<protein>
    <submittedName>
        <fullName evidence="3">Response regulator</fullName>
    </submittedName>
</protein>
<dbReference type="EMBL" id="CP045871">
    <property type="protein sequence ID" value="QGG80524.1"/>
    <property type="molecule type" value="Genomic_DNA"/>
</dbReference>
<dbReference type="InterPro" id="IPR001789">
    <property type="entry name" value="Sig_transdc_resp-reg_receiver"/>
</dbReference>
<dbReference type="Gene3D" id="3.40.50.2300">
    <property type="match status" value="1"/>
</dbReference>
<keyword evidence="4" id="KW-1185">Reference proteome</keyword>
<evidence type="ECO:0000313" key="3">
    <source>
        <dbReference type="EMBL" id="QGG80524.1"/>
    </source>
</evidence>
<dbReference type="KEGG" id="llp:GH975_08055"/>
<dbReference type="AlphaFoldDB" id="A0A5Q2QBP6"/>
<evidence type="ECO:0000256" key="1">
    <source>
        <dbReference type="ARBA" id="ARBA00022553"/>
    </source>
</evidence>
<dbReference type="InterPro" id="IPR050595">
    <property type="entry name" value="Bact_response_regulator"/>
</dbReference>
<dbReference type="SMART" id="SM00448">
    <property type="entry name" value="REC"/>
    <property type="match status" value="1"/>
</dbReference>
<keyword evidence="1" id="KW-0597">Phosphoprotein</keyword>
<dbReference type="InterPro" id="IPR011006">
    <property type="entry name" value="CheY-like_superfamily"/>
</dbReference>
<dbReference type="OrthoDB" id="9793549at2"/>
<dbReference type="PANTHER" id="PTHR44591:SF3">
    <property type="entry name" value="RESPONSE REGULATORY DOMAIN-CONTAINING PROTEIN"/>
    <property type="match status" value="1"/>
</dbReference>